<evidence type="ECO:0000256" key="5">
    <source>
        <dbReference type="ARBA" id="ARBA00023136"/>
    </source>
</evidence>
<dbReference type="PANTHER" id="PTHR45649:SF41">
    <property type="entry name" value="TRANSPORTER, PUTATIVE (EUROFUNG)-RELATED"/>
    <property type="match status" value="1"/>
</dbReference>
<feature type="transmembrane region" description="Helical" evidence="6">
    <location>
        <begin position="213"/>
        <end position="234"/>
    </location>
</feature>
<dbReference type="GO" id="GO:0016020">
    <property type="term" value="C:membrane"/>
    <property type="evidence" value="ECO:0007669"/>
    <property type="project" value="UniProtKB-SubCell"/>
</dbReference>
<feature type="transmembrane region" description="Helical" evidence="6">
    <location>
        <begin position="395"/>
        <end position="417"/>
    </location>
</feature>
<feature type="transmembrane region" description="Helical" evidence="6">
    <location>
        <begin position="254"/>
        <end position="273"/>
    </location>
</feature>
<feature type="transmembrane region" description="Helical" evidence="6">
    <location>
        <begin position="465"/>
        <end position="484"/>
    </location>
</feature>
<evidence type="ECO:0000256" key="3">
    <source>
        <dbReference type="ARBA" id="ARBA00022692"/>
    </source>
</evidence>
<keyword evidence="3 6" id="KW-0812">Transmembrane</keyword>
<gene>
    <name evidence="7" type="ORF">EPUS_02079</name>
</gene>
<dbReference type="HOGENOM" id="CLU_004495_6_1_1"/>
<protein>
    <submittedName>
        <fullName evidence="7">Uncharacterized protein</fullName>
    </submittedName>
</protein>
<sequence>MGDIKDSVPVVLAEGLKYESSREMMDEFDEQGVVAPTVPHKYRGTVTDKRDMQTLGKVQVLRRNFKFVTMLGFASTVICTWEGLLVIISFVLTDGGTANLFWGYIVCAIGLSLVYASLAEMASMAPTAGGQYHWVSEFAPRSIQKPLSYIVGWQVFLASVAFVVGTVIQGLIILNYEKYEYQAWHGTLLAIAVIIFSIIFNTLFATRLPLIQGIVLIIHITGLFAIIIPLWALAPRGNPHDVLLTFTNNGGWPTTGLSAMIGLASPISSLLGYDCSVHMSEEIKDASATLPKAIMWSVVLNASMGFIMAVTIIFTLGDVISILETPTKYPFIQVFYNATQSLAATNIMTALIIICITSCCISEVATASRQTWSFARDNGLPFSDFLSQVTPGWNIPLRAVLVSLCITALLACINIGSNTALNAMNSLGGVSIISSYYITIGCVVLKRLKGEPLPARRWSLCRYGLGINIAALLFLTPIWFFYFWPLTMPVTAQTMNWAVLMYGGMIVVSFAYYFVKGRHVYIGPVMLTKRDLQN</sequence>
<dbReference type="PIRSF" id="PIRSF006060">
    <property type="entry name" value="AA_transporter"/>
    <property type="match status" value="1"/>
</dbReference>
<dbReference type="PANTHER" id="PTHR45649">
    <property type="entry name" value="AMINO-ACID PERMEASE BAT1"/>
    <property type="match status" value="1"/>
</dbReference>
<evidence type="ECO:0000256" key="4">
    <source>
        <dbReference type="ARBA" id="ARBA00022989"/>
    </source>
</evidence>
<keyword evidence="4 6" id="KW-1133">Transmembrane helix</keyword>
<dbReference type="AlphaFoldDB" id="U1G4G7"/>
<evidence type="ECO:0000313" key="7">
    <source>
        <dbReference type="EMBL" id="ERF72192.1"/>
    </source>
</evidence>
<dbReference type="RefSeq" id="XP_007802037.1">
    <property type="nucleotide sequence ID" value="XM_007803846.1"/>
</dbReference>
<feature type="transmembrane region" description="Helical" evidence="6">
    <location>
        <begin position="67"/>
        <end position="92"/>
    </location>
</feature>
<feature type="transmembrane region" description="Helical" evidence="6">
    <location>
        <begin position="186"/>
        <end position="206"/>
    </location>
</feature>
<dbReference type="Pfam" id="PF13520">
    <property type="entry name" value="AA_permease_2"/>
    <property type="match status" value="1"/>
</dbReference>
<dbReference type="InterPro" id="IPR002293">
    <property type="entry name" value="AA/rel_permease1"/>
</dbReference>
<feature type="transmembrane region" description="Helical" evidence="6">
    <location>
        <begin position="150"/>
        <end position="174"/>
    </location>
</feature>
<dbReference type="GeneID" id="19237133"/>
<feature type="transmembrane region" description="Helical" evidence="6">
    <location>
        <begin position="496"/>
        <end position="515"/>
    </location>
</feature>
<dbReference type="eggNOG" id="KOG1289">
    <property type="taxonomic scope" value="Eukaryota"/>
</dbReference>
<evidence type="ECO:0000313" key="8">
    <source>
        <dbReference type="Proteomes" id="UP000019373"/>
    </source>
</evidence>
<keyword evidence="8" id="KW-1185">Reference proteome</keyword>
<reference evidence="8" key="1">
    <citation type="journal article" date="2014" name="BMC Genomics">
        <title>Genome characteristics reveal the impact of lichenization on lichen-forming fungus Endocarpon pusillum Hedwig (Verrucariales, Ascomycota).</title>
        <authorList>
            <person name="Wang Y.-Y."/>
            <person name="Liu B."/>
            <person name="Zhang X.-Y."/>
            <person name="Zhou Q.-M."/>
            <person name="Zhang T."/>
            <person name="Li H."/>
            <person name="Yu Y.-F."/>
            <person name="Zhang X.-L."/>
            <person name="Hao X.-Y."/>
            <person name="Wang M."/>
            <person name="Wang L."/>
            <person name="Wei J.-C."/>
        </authorList>
    </citation>
    <scope>NUCLEOTIDE SEQUENCE [LARGE SCALE GENOMIC DNA]</scope>
    <source>
        <strain evidence="8">Z07020 / HMAS-L-300199</strain>
    </source>
</reference>
<dbReference type="Proteomes" id="UP000019373">
    <property type="component" value="Unassembled WGS sequence"/>
</dbReference>
<proteinExistence type="predicted"/>
<feature type="transmembrane region" description="Helical" evidence="6">
    <location>
        <begin position="294"/>
        <end position="323"/>
    </location>
</feature>
<evidence type="ECO:0000256" key="2">
    <source>
        <dbReference type="ARBA" id="ARBA00022448"/>
    </source>
</evidence>
<feature type="transmembrane region" description="Helical" evidence="6">
    <location>
        <begin position="343"/>
        <end position="366"/>
    </location>
</feature>
<dbReference type="Gene3D" id="1.20.1740.10">
    <property type="entry name" value="Amino acid/polyamine transporter I"/>
    <property type="match status" value="1"/>
</dbReference>
<keyword evidence="2" id="KW-0813">Transport</keyword>
<dbReference type="GO" id="GO:0022857">
    <property type="term" value="F:transmembrane transporter activity"/>
    <property type="evidence" value="ECO:0007669"/>
    <property type="project" value="InterPro"/>
</dbReference>
<name>U1G4G7_ENDPU</name>
<dbReference type="OrthoDB" id="3257095at2759"/>
<organism evidence="7 8">
    <name type="scientific">Endocarpon pusillum (strain Z07020 / HMAS-L-300199)</name>
    <name type="common">Lichen-forming fungus</name>
    <dbReference type="NCBI Taxonomy" id="1263415"/>
    <lineage>
        <taxon>Eukaryota</taxon>
        <taxon>Fungi</taxon>
        <taxon>Dikarya</taxon>
        <taxon>Ascomycota</taxon>
        <taxon>Pezizomycotina</taxon>
        <taxon>Eurotiomycetes</taxon>
        <taxon>Chaetothyriomycetidae</taxon>
        <taxon>Verrucariales</taxon>
        <taxon>Verrucariaceae</taxon>
        <taxon>Endocarpon</taxon>
    </lineage>
</organism>
<feature type="transmembrane region" description="Helical" evidence="6">
    <location>
        <begin position="98"/>
        <end position="118"/>
    </location>
</feature>
<comment type="subcellular location">
    <subcellularLocation>
        <location evidence="1">Membrane</location>
        <topology evidence="1">Multi-pass membrane protein</topology>
    </subcellularLocation>
</comment>
<evidence type="ECO:0000256" key="1">
    <source>
        <dbReference type="ARBA" id="ARBA00004141"/>
    </source>
</evidence>
<feature type="transmembrane region" description="Helical" evidence="6">
    <location>
        <begin position="423"/>
        <end position="445"/>
    </location>
</feature>
<keyword evidence="5 6" id="KW-0472">Membrane</keyword>
<accession>U1G4G7</accession>
<evidence type="ECO:0000256" key="6">
    <source>
        <dbReference type="SAM" id="Phobius"/>
    </source>
</evidence>
<dbReference type="EMBL" id="KE721111">
    <property type="protein sequence ID" value="ERF72192.1"/>
    <property type="molecule type" value="Genomic_DNA"/>
</dbReference>